<dbReference type="InterPro" id="IPR001611">
    <property type="entry name" value="Leu-rich_rpt"/>
</dbReference>
<evidence type="ECO:0000256" key="5">
    <source>
        <dbReference type="ARBA" id="ARBA00022737"/>
    </source>
</evidence>
<reference evidence="12 13" key="1">
    <citation type="journal article" date="2023" name="Hortic Res">
        <title>Pangenome of water caltrop reveals structural variations and asymmetric subgenome divergence after allopolyploidization.</title>
        <authorList>
            <person name="Zhang X."/>
            <person name="Chen Y."/>
            <person name="Wang L."/>
            <person name="Yuan Y."/>
            <person name="Fang M."/>
            <person name="Shi L."/>
            <person name="Lu R."/>
            <person name="Comes H.P."/>
            <person name="Ma Y."/>
            <person name="Chen Y."/>
            <person name="Huang G."/>
            <person name="Zhou Y."/>
            <person name="Zheng Z."/>
            <person name="Qiu Y."/>
        </authorList>
    </citation>
    <scope>NUCLEOTIDE SEQUENCE [LARGE SCALE GENOMIC DNA]</scope>
    <source>
        <tissue evidence="12">Roots</tissue>
    </source>
</reference>
<dbReference type="SUPFAM" id="SSF56112">
    <property type="entry name" value="Protein kinase-like (PK-like)"/>
    <property type="match status" value="1"/>
</dbReference>
<keyword evidence="3 9" id="KW-0812">Transmembrane</keyword>
<organism evidence="12 13">
    <name type="scientific">Trapa incisa</name>
    <dbReference type="NCBI Taxonomy" id="236973"/>
    <lineage>
        <taxon>Eukaryota</taxon>
        <taxon>Viridiplantae</taxon>
        <taxon>Streptophyta</taxon>
        <taxon>Embryophyta</taxon>
        <taxon>Tracheophyta</taxon>
        <taxon>Spermatophyta</taxon>
        <taxon>Magnoliopsida</taxon>
        <taxon>eudicotyledons</taxon>
        <taxon>Gunneridae</taxon>
        <taxon>Pentapetalae</taxon>
        <taxon>rosids</taxon>
        <taxon>malvids</taxon>
        <taxon>Myrtales</taxon>
        <taxon>Lythraceae</taxon>
        <taxon>Trapa</taxon>
    </lineage>
</organism>
<dbReference type="Pfam" id="PF00069">
    <property type="entry name" value="Pkinase"/>
    <property type="match status" value="1"/>
</dbReference>
<dbReference type="Pfam" id="PF13855">
    <property type="entry name" value="LRR_8"/>
    <property type="match status" value="1"/>
</dbReference>
<dbReference type="SUPFAM" id="SSF52058">
    <property type="entry name" value="L domain-like"/>
    <property type="match status" value="1"/>
</dbReference>
<dbReference type="Gene3D" id="1.10.510.10">
    <property type="entry name" value="Transferase(Phosphotransferase) domain 1"/>
    <property type="match status" value="1"/>
</dbReference>
<keyword evidence="5" id="KW-0677">Repeat</keyword>
<evidence type="ECO:0000313" key="13">
    <source>
        <dbReference type="Proteomes" id="UP001345219"/>
    </source>
</evidence>
<accession>A0AAN7JPK1</accession>
<dbReference type="InterPro" id="IPR032675">
    <property type="entry name" value="LRR_dom_sf"/>
</dbReference>
<evidence type="ECO:0000256" key="2">
    <source>
        <dbReference type="ARBA" id="ARBA00022614"/>
    </source>
</evidence>
<dbReference type="InterPro" id="IPR046959">
    <property type="entry name" value="PRK1-6/SRF4-like"/>
</dbReference>
<feature type="transmembrane region" description="Helical" evidence="9">
    <location>
        <begin position="291"/>
        <end position="313"/>
    </location>
</feature>
<evidence type="ECO:0000256" key="6">
    <source>
        <dbReference type="ARBA" id="ARBA00022989"/>
    </source>
</evidence>
<proteinExistence type="predicted"/>
<keyword evidence="2" id="KW-0433">Leucine-rich repeat</keyword>
<dbReference type="GO" id="GO:0016020">
    <property type="term" value="C:membrane"/>
    <property type="evidence" value="ECO:0007669"/>
    <property type="project" value="UniProtKB-SubCell"/>
</dbReference>
<keyword evidence="7 9" id="KW-0472">Membrane</keyword>
<dbReference type="GO" id="GO:0004672">
    <property type="term" value="F:protein kinase activity"/>
    <property type="evidence" value="ECO:0007669"/>
    <property type="project" value="InterPro"/>
</dbReference>
<evidence type="ECO:0000256" key="7">
    <source>
        <dbReference type="ARBA" id="ARBA00023136"/>
    </source>
</evidence>
<evidence type="ECO:0000256" key="4">
    <source>
        <dbReference type="ARBA" id="ARBA00022729"/>
    </source>
</evidence>
<dbReference type="FunFam" id="3.80.10.10:FF:000400">
    <property type="entry name" value="Nuclear pore complex protein NUP107"/>
    <property type="match status" value="1"/>
</dbReference>
<name>A0AAN7JPK1_9MYRT</name>
<keyword evidence="6 9" id="KW-1133">Transmembrane helix</keyword>
<evidence type="ECO:0000256" key="1">
    <source>
        <dbReference type="ARBA" id="ARBA00004370"/>
    </source>
</evidence>
<dbReference type="Gene3D" id="3.30.200.20">
    <property type="entry name" value="Phosphorylase Kinase, domain 1"/>
    <property type="match status" value="1"/>
</dbReference>
<dbReference type="PROSITE" id="PS51450">
    <property type="entry name" value="LRR"/>
    <property type="match status" value="1"/>
</dbReference>
<comment type="caution">
    <text evidence="12">The sequence shown here is derived from an EMBL/GenBank/DDBJ whole genome shotgun (WGS) entry which is preliminary data.</text>
</comment>
<evidence type="ECO:0000256" key="10">
    <source>
        <dbReference type="SAM" id="SignalP"/>
    </source>
</evidence>
<dbReference type="Pfam" id="PF00560">
    <property type="entry name" value="LRR_1"/>
    <property type="match status" value="2"/>
</dbReference>
<feature type="region of interest" description="Disordered" evidence="8">
    <location>
        <begin position="249"/>
        <end position="285"/>
    </location>
</feature>
<sequence length="690" mass="75285">MPPPEIQLPLRFVLLFLFLAFTITVSASSGSSDRIPSDAVALLLFKSKADLKGNLPFSYNGSSSLSHCTWPGVYCLHGRVVRLVVVGFHLGGIVPPDSLSRLDQLRVLSLQNNSLSGPIPDLSSLVNLKSLFLDHNFFSGQFPPSIFSLHRVRTVDLSHNNLTGPLPSSLTKLERLNYLRLDWNRFNGTVPPLNQSSLQTFNVSGNNLSGPIPVTPVLSHFGSSSYLPNPGLCGEIVHKECSPGPPFFSSSAPVTAVPSPPRASQGQSAELSGVNLTGSPTSRGDHKRTPLIAGFSCGVAVLVGSILCFALAVRRQRRRSHERIQGHETDYVAAETAHEVAMLRAEQEAELAEKVKKAQEGMMMQMQVGGPMAGRSGSLVFCAGEAHLYTLEQLMRASAEMLGRGIIGTTYKAVMDNGLIVCVKRLDSGKVERVSREAFEGHMEAVGGLRHPNLVPLRAYLQAKEERLLVYDYQPNGSLFSLIHGSKSARTKPLHWTSCLKIAEDVAQGLSYIHQAWRLVHGNLKSSNVLLGPDFEACVSDYCLTALLQPDHPPSDLDNDPNVQAYRAPETRTQTTRSSQPTTKSDIYAFGTLLLELLTSKPPAQHLNADGAAVADEAMRWVRSTREDDGVGGDDQLGMLLEVALACRLRSPEQRPTMWQVLKMLQEIKEGVMEDDHDLDPHNNSNGTFP</sequence>
<evidence type="ECO:0000256" key="3">
    <source>
        <dbReference type="ARBA" id="ARBA00022692"/>
    </source>
</evidence>
<feature type="compositionally biased region" description="Polar residues" evidence="8">
    <location>
        <begin position="265"/>
        <end position="282"/>
    </location>
</feature>
<dbReference type="PROSITE" id="PS50011">
    <property type="entry name" value="PROTEIN_KINASE_DOM"/>
    <property type="match status" value="1"/>
</dbReference>
<comment type="subcellular location">
    <subcellularLocation>
        <location evidence="1">Membrane</location>
    </subcellularLocation>
</comment>
<feature type="region of interest" description="Disordered" evidence="8">
    <location>
        <begin position="553"/>
        <end position="582"/>
    </location>
</feature>
<evidence type="ECO:0000259" key="11">
    <source>
        <dbReference type="PROSITE" id="PS50011"/>
    </source>
</evidence>
<gene>
    <name evidence="12" type="ORF">SAY87_004922</name>
</gene>
<dbReference type="EMBL" id="JAXIOK010000017">
    <property type="protein sequence ID" value="KAK4751440.1"/>
    <property type="molecule type" value="Genomic_DNA"/>
</dbReference>
<feature type="signal peptide" evidence="10">
    <location>
        <begin position="1"/>
        <end position="27"/>
    </location>
</feature>
<evidence type="ECO:0000256" key="8">
    <source>
        <dbReference type="SAM" id="MobiDB-lite"/>
    </source>
</evidence>
<keyword evidence="4 10" id="KW-0732">Signal</keyword>
<dbReference type="GO" id="GO:0005524">
    <property type="term" value="F:ATP binding"/>
    <property type="evidence" value="ECO:0007669"/>
    <property type="project" value="InterPro"/>
</dbReference>
<dbReference type="AlphaFoldDB" id="A0AAN7JPK1"/>
<feature type="chain" id="PRO_5042861062" description="Protein kinase domain-containing protein" evidence="10">
    <location>
        <begin position="28"/>
        <end position="690"/>
    </location>
</feature>
<dbReference type="PANTHER" id="PTHR48007:SF37">
    <property type="entry name" value="LEUCINE-RICH REPEAT PROTEIN KINASE FAMILY PROTEIN"/>
    <property type="match status" value="1"/>
</dbReference>
<dbReference type="InterPro" id="IPR011009">
    <property type="entry name" value="Kinase-like_dom_sf"/>
</dbReference>
<protein>
    <recommendedName>
        <fullName evidence="11">Protein kinase domain-containing protein</fullName>
    </recommendedName>
</protein>
<dbReference type="PANTHER" id="PTHR48007">
    <property type="entry name" value="LEUCINE-RICH REPEAT RECEPTOR-LIKE PROTEIN KINASE PXC1"/>
    <property type="match status" value="1"/>
</dbReference>
<evidence type="ECO:0000256" key="9">
    <source>
        <dbReference type="SAM" id="Phobius"/>
    </source>
</evidence>
<dbReference type="Gene3D" id="3.80.10.10">
    <property type="entry name" value="Ribonuclease Inhibitor"/>
    <property type="match status" value="2"/>
</dbReference>
<keyword evidence="13" id="KW-1185">Reference proteome</keyword>
<feature type="domain" description="Protein kinase" evidence="11">
    <location>
        <begin position="396"/>
        <end position="668"/>
    </location>
</feature>
<dbReference type="Proteomes" id="UP001345219">
    <property type="component" value="Chromosome 4"/>
</dbReference>
<evidence type="ECO:0000313" key="12">
    <source>
        <dbReference type="EMBL" id="KAK4751440.1"/>
    </source>
</evidence>
<dbReference type="InterPro" id="IPR000719">
    <property type="entry name" value="Prot_kinase_dom"/>
</dbReference>
<feature type="compositionally biased region" description="Low complexity" evidence="8">
    <location>
        <begin position="571"/>
        <end position="582"/>
    </location>
</feature>